<comment type="caution">
    <text evidence="2">The sequence shown here is derived from an EMBL/GenBank/DDBJ whole genome shotgun (WGS) entry which is preliminary data.</text>
</comment>
<evidence type="ECO:0000313" key="3">
    <source>
        <dbReference type="Proteomes" id="UP000762676"/>
    </source>
</evidence>
<sequence length="87" mass="9715">MTATEINRNPLLVVYCLIYGDDDDDDDNGRGDDHDYDHGGDDDDDDGDDNVQVARGKGLHPREWAIVTSNMFHLMAGQSGDMLLMWS</sequence>
<evidence type="ECO:0000313" key="2">
    <source>
        <dbReference type="EMBL" id="GFS22125.1"/>
    </source>
</evidence>
<keyword evidence="3" id="KW-1185">Reference proteome</keyword>
<proteinExistence type="predicted"/>
<name>A0AAV4JIA3_9GAST</name>
<dbReference type="EMBL" id="BMAT01003228">
    <property type="protein sequence ID" value="GFS22125.1"/>
    <property type="molecule type" value="Genomic_DNA"/>
</dbReference>
<accession>A0AAV4JIA3</accession>
<reference evidence="2 3" key="1">
    <citation type="journal article" date="2021" name="Elife">
        <title>Chloroplast acquisition without the gene transfer in kleptoplastic sea slugs, Plakobranchus ocellatus.</title>
        <authorList>
            <person name="Maeda T."/>
            <person name="Takahashi S."/>
            <person name="Yoshida T."/>
            <person name="Shimamura S."/>
            <person name="Takaki Y."/>
            <person name="Nagai Y."/>
            <person name="Toyoda A."/>
            <person name="Suzuki Y."/>
            <person name="Arimoto A."/>
            <person name="Ishii H."/>
            <person name="Satoh N."/>
            <person name="Nishiyama T."/>
            <person name="Hasebe M."/>
            <person name="Maruyama T."/>
            <person name="Minagawa J."/>
            <person name="Obokata J."/>
            <person name="Shigenobu S."/>
        </authorList>
    </citation>
    <scope>NUCLEOTIDE SEQUENCE [LARGE SCALE GENOMIC DNA]</scope>
</reference>
<feature type="region of interest" description="Disordered" evidence="1">
    <location>
        <begin position="21"/>
        <end position="55"/>
    </location>
</feature>
<gene>
    <name evidence="2" type="ORF">ElyMa_001609500</name>
</gene>
<evidence type="ECO:0000256" key="1">
    <source>
        <dbReference type="SAM" id="MobiDB-lite"/>
    </source>
</evidence>
<feature type="compositionally biased region" description="Acidic residues" evidence="1">
    <location>
        <begin position="40"/>
        <end position="49"/>
    </location>
</feature>
<dbReference type="AlphaFoldDB" id="A0AAV4JIA3"/>
<feature type="compositionally biased region" description="Basic and acidic residues" evidence="1">
    <location>
        <begin position="28"/>
        <end position="39"/>
    </location>
</feature>
<organism evidence="2 3">
    <name type="scientific">Elysia marginata</name>
    <dbReference type="NCBI Taxonomy" id="1093978"/>
    <lineage>
        <taxon>Eukaryota</taxon>
        <taxon>Metazoa</taxon>
        <taxon>Spiralia</taxon>
        <taxon>Lophotrochozoa</taxon>
        <taxon>Mollusca</taxon>
        <taxon>Gastropoda</taxon>
        <taxon>Heterobranchia</taxon>
        <taxon>Euthyneura</taxon>
        <taxon>Panpulmonata</taxon>
        <taxon>Sacoglossa</taxon>
        <taxon>Placobranchoidea</taxon>
        <taxon>Plakobranchidae</taxon>
        <taxon>Elysia</taxon>
    </lineage>
</organism>
<dbReference type="Proteomes" id="UP000762676">
    <property type="component" value="Unassembled WGS sequence"/>
</dbReference>
<protein>
    <submittedName>
        <fullName evidence="2">Uncharacterized protein</fullName>
    </submittedName>
</protein>